<evidence type="ECO:0000313" key="3">
    <source>
        <dbReference type="EMBL" id="GEN22762.1"/>
    </source>
</evidence>
<name>A0A1M7EAM8_9GAMM</name>
<dbReference type="RefSeq" id="WP_073434601.1">
    <property type="nucleotide sequence ID" value="NZ_BJXU01000025.1"/>
</dbReference>
<evidence type="ECO:0000259" key="2">
    <source>
        <dbReference type="Pfam" id="PF13670"/>
    </source>
</evidence>
<accession>A0A1M7EAM8</accession>
<proteinExistence type="predicted"/>
<dbReference type="AlphaFoldDB" id="A0A1M7EAM8"/>
<reference evidence="4 5" key="1">
    <citation type="submission" date="2016-11" db="EMBL/GenBank/DDBJ databases">
        <authorList>
            <person name="Jaros S."/>
            <person name="Januszkiewicz K."/>
            <person name="Wedrychowicz H."/>
        </authorList>
    </citation>
    <scope>NUCLEOTIDE SEQUENCE [LARGE SCALE GENOMIC DNA]</scope>
    <source>
        <strain evidence="4 5">DSM 4740</strain>
    </source>
</reference>
<gene>
    <name evidence="3" type="ORF">HCU01_07110</name>
    <name evidence="4" type="ORF">SAMN05660971_01700</name>
</gene>
<dbReference type="OrthoDB" id="7595029at2"/>
<protein>
    <submittedName>
        <fullName evidence="4">Peptidase propeptide and YPEB domain-containing protein</fullName>
    </submittedName>
</protein>
<feature type="domain" description="PepSY" evidence="2">
    <location>
        <begin position="9"/>
        <end position="83"/>
    </location>
</feature>
<dbReference type="Proteomes" id="UP000184123">
    <property type="component" value="Unassembled WGS sequence"/>
</dbReference>
<dbReference type="Proteomes" id="UP000321726">
    <property type="component" value="Unassembled WGS sequence"/>
</dbReference>
<feature type="signal peptide" evidence="1">
    <location>
        <begin position="1"/>
        <end position="22"/>
    </location>
</feature>
<evidence type="ECO:0000313" key="6">
    <source>
        <dbReference type="Proteomes" id="UP000321726"/>
    </source>
</evidence>
<sequence>MKKTLTLGLATLTLTSAMAAMADGGASRAEIDEMLQKAQEYGFSSFDEFSVDDGDEFEVEGWNADGSRLDVDFSMADGSVLREQQRQSEIPDWSLSGDDVTKALDAAKEAGVEHVAGLDVDRMGSIEIEGYDTQFQELELRMNRENFEVLNVQHDD</sequence>
<dbReference type="EMBL" id="FRCA01000003">
    <property type="protein sequence ID" value="SHL88787.1"/>
    <property type="molecule type" value="Genomic_DNA"/>
</dbReference>
<feature type="chain" id="PRO_5012861872" evidence="1">
    <location>
        <begin position="23"/>
        <end position="156"/>
    </location>
</feature>
<reference evidence="3 6" key="2">
    <citation type="submission" date="2019-07" db="EMBL/GenBank/DDBJ databases">
        <title>Whole genome shotgun sequence of Halomonas cupida NBRC 102219.</title>
        <authorList>
            <person name="Hosoyama A."/>
            <person name="Uohara A."/>
            <person name="Ohji S."/>
            <person name="Ichikawa N."/>
        </authorList>
    </citation>
    <scope>NUCLEOTIDE SEQUENCE [LARGE SCALE GENOMIC DNA]</scope>
    <source>
        <strain evidence="3 6">NBRC 102219</strain>
    </source>
</reference>
<keyword evidence="1" id="KW-0732">Signal</keyword>
<dbReference type="EMBL" id="BJXU01000025">
    <property type="protein sequence ID" value="GEN22762.1"/>
    <property type="molecule type" value="Genomic_DNA"/>
</dbReference>
<evidence type="ECO:0000313" key="4">
    <source>
        <dbReference type="EMBL" id="SHL88787.1"/>
    </source>
</evidence>
<dbReference type="Pfam" id="PF13670">
    <property type="entry name" value="PepSY_2"/>
    <property type="match status" value="1"/>
</dbReference>
<evidence type="ECO:0000256" key="1">
    <source>
        <dbReference type="SAM" id="SignalP"/>
    </source>
</evidence>
<evidence type="ECO:0000313" key="5">
    <source>
        <dbReference type="Proteomes" id="UP000184123"/>
    </source>
</evidence>
<dbReference type="InterPro" id="IPR025711">
    <property type="entry name" value="PepSY"/>
</dbReference>
<keyword evidence="6" id="KW-1185">Reference proteome</keyword>
<organism evidence="4 5">
    <name type="scientific">Halomonas cupida</name>
    <dbReference type="NCBI Taxonomy" id="44933"/>
    <lineage>
        <taxon>Bacteria</taxon>
        <taxon>Pseudomonadati</taxon>
        <taxon>Pseudomonadota</taxon>
        <taxon>Gammaproteobacteria</taxon>
        <taxon>Oceanospirillales</taxon>
        <taxon>Halomonadaceae</taxon>
        <taxon>Halomonas</taxon>
    </lineage>
</organism>